<keyword evidence="2" id="KW-1185">Reference proteome</keyword>
<evidence type="ECO:0008006" key="3">
    <source>
        <dbReference type="Google" id="ProtNLM"/>
    </source>
</evidence>
<dbReference type="RefSeq" id="WP_219938478.1">
    <property type="nucleotide sequence ID" value="NZ_JAGFNY010000101.1"/>
</dbReference>
<evidence type="ECO:0000313" key="1">
    <source>
        <dbReference type="EMBL" id="MBW7571179.1"/>
    </source>
</evidence>
<dbReference type="EMBL" id="JAGFNY010000101">
    <property type="protein sequence ID" value="MBW7571179.1"/>
    <property type="molecule type" value="Genomic_DNA"/>
</dbReference>
<name>A0ABS7DIP2_9GAMM</name>
<reference evidence="1 2" key="1">
    <citation type="submission" date="2021-03" db="EMBL/GenBank/DDBJ databases">
        <title>Succinivibrio sp. nov. isolated from feces of cow.</title>
        <authorList>
            <person name="Choi J.-Y."/>
        </authorList>
    </citation>
    <scope>NUCLEOTIDE SEQUENCE [LARGE SCALE GENOMIC DNA]</scope>
    <source>
        <strain evidence="1 2">AGMB01872</strain>
    </source>
</reference>
<accession>A0ABS7DIP2</accession>
<organism evidence="1 2">
    <name type="scientific">Succinivibrio faecicola</name>
    <dbReference type="NCBI Taxonomy" id="2820300"/>
    <lineage>
        <taxon>Bacteria</taxon>
        <taxon>Pseudomonadati</taxon>
        <taxon>Pseudomonadota</taxon>
        <taxon>Gammaproteobacteria</taxon>
        <taxon>Aeromonadales</taxon>
        <taxon>Succinivibrionaceae</taxon>
        <taxon>Succinivibrio</taxon>
    </lineage>
</organism>
<gene>
    <name evidence="1" type="ORF">J5V48_09800</name>
</gene>
<comment type="caution">
    <text evidence="1">The sequence shown here is derived from an EMBL/GenBank/DDBJ whole genome shotgun (WGS) entry which is preliminary data.</text>
</comment>
<proteinExistence type="predicted"/>
<evidence type="ECO:0000313" key="2">
    <source>
        <dbReference type="Proteomes" id="UP000731465"/>
    </source>
</evidence>
<protein>
    <recommendedName>
        <fullName evidence="3">Uracil DNA glycosylase superfamily protein</fullName>
    </recommendedName>
</protein>
<dbReference type="Proteomes" id="UP000731465">
    <property type="component" value="Unassembled WGS sequence"/>
</dbReference>
<sequence>MIENSKKVEDQKKLFRELAFINIKKWDTNDSSSNDCVIWQYAKAYKVPLREQIEAIDPDIIFLCGTDIAFREIFEEKEINIENDNDEVFNNLSYLDDKNKWFYFVKFNNKTQLVINYYHPSLRAKIAGWIHLLAVQNIMRNAITYMKAHEGDKDFKDLLKRLTKSK</sequence>